<dbReference type="SUPFAM" id="SSF53706">
    <property type="entry name" value="Formate dehydrogenase/DMSO reductase, domains 1-3"/>
    <property type="match status" value="1"/>
</dbReference>
<evidence type="ECO:0000259" key="7">
    <source>
        <dbReference type="Pfam" id="PF00384"/>
    </source>
</evidence>
<feature type="domain" description="Molybdopterin dinucleotide-binding" evidence="8">
    <location>
        <begin position="692"/>
        <end position="813"/>
    </location>
</feature>
<dbReference type="Gene3D" id="2.40.40.20">
    <property type="match status" value="1"/>
</dbReference>
<evidence type="ECO:0000259" key="8">
    <source>
        <dbReference type="Pfam" id="PF01568"/>
    </source>
</evidence>
<evidence type="ECO:0000313" key="10">
    <source>
        <dbReference type="Proteomes" id="UP001180840"/>
    </source>
</evidence>
<proteinExistence type="inferred from homology"/>
<feature type="domain" description="Molybdopterin oxidoreductase" evidence="7">
    <location>
        <begin position="3"/>
        <end position="376"/>
    </location>
</feature>
<evidence type="ECO:0000256" key="4">
    <source>
        <dbReference type="ARBA" id="ARBA00022485"/>
    </source>
</evidence>
<dbReference type="GO" id="GO:0008863">
    <property type="term" value="F:formate dehydrogenase (NAD+) activity"/>
    <property type="evidence" value="ECO:0007669"/>
    <property type="project" value="UniProtKB-EC"/>
</dbReference>
<evidence type="ECO:0000256" key="2">
    <source>
        <dbReference type="ARBA" id="ARBA00004196"/>
    </source>
</evidence>
<evidence type="ECO:0000256" key="1">
    <source>
        <dbReference type="ARBA" id="ARBA00001966"/>
    </source>
</evidence>
<keyword evidence="4" id="KW-0004">4Fe-4S</keyword>
<dbReference type="SUPFAM" id="SSF50692">
    <property type="entry name" value="ADC-like"/>
    <property type="match status" value="1"/>
</dbReference>
<keyword evidence="10" id="KW-1185">Reference proteome</keyword>
<dbReference type="InterPro" id="IPR006657">
    <property type="entry name" value="MoPterin_dinucl-bd_dom"/>
</dbReference>
<comment type="caution">
    <text evidence="9">The sequence shown here is derived from an EMBL/GenBank/DDBJ whole genome shotgun (WGS) entry which is preliminary data.</text>
</comment>
<dbReference type="PANTHER" id="PTHR43598">
    <property type="entry name" value="TUNGSTEN-CONTAINING FORMYLMETHANOFURAN DEHYDROGENASE 2 SUBUNIT B"/>
    <property type="match status" value="1"/>
</dbReference>
<keyword evidence="4" id="KW-0408">Iron</keyword>
<dbReference type="EMBL" id="JAVDXZ010000001">
    <property type="protein sequence ID" value="MDR7328983.1"/>
    <property type="molecule type" value="Genomic_DNA"/>
</dbReference>
<keyword evidence="6 9" id="KW-0560">Oxidoreductase</keyword>
<gene>
    <name evidence="9" type="ORF">J2S39_000659</name>
</gene>
<sequence>MGNSDCIIIQGSNMAENHPVGYQWVTDAKSRGAKVIHVDPRFTRTSAVSDRHIPIRAGSDVVLLGALINHVISNDLYFRDYVVAYTNAANLIHEDYRGPEDLDGLFSGIDEKTGRYDKSTWQYQRKVDAADTDEVWNHERDETLEHPQTVFQIMKRHYARYTPEMVEQACGITEEEFHYLADALVENSGRERTTVFAYALGWTQHTLGPQVIRASAILQLLMGNVGRPGGGVMALRGHASIQGSTDIPTLYHLLPGYLPMPSVKHTSFDKWVEAVGDVHGKGFWGMAREYAVSFMKAYFGENATAENEWGYQWLPRINGKHGTYQTMMDMADGKVDGYMVFGQNPAVSSINGQLHRKAFRTAKWMVVRDTTLIETANFWRDSPEHEKGEVTTEGIGTEVFFFPAAAHTEKDGTFTQTQRMLQYREKAVNPPGDSQSELDFFYQLGLRLRERLADSTDPRDQALLKMTWDYGYEDNPAEADANRVLLEINGSYLAGERAGEPLDKFADMKDDGSTSGGCWIYSGVFAGGKNQAANKERAAFPTDPAPNWGWIWPMNRRVLYNRASADPQGNPWSERKKYVWWDEAQEKWVSTGDVVDFPVGLRPDHEPEPDAAGPAALSGTDAFIMQADGKGSLFATNGLDDGPLPTHYEAQESRAENPLYSVQSSPSRETFARTDNLQVPPVGNVGSEVYPFTFTTYRVTEQHGAGGKSRWVPYLAELQPEQFCEVSPELAELRGLENGGWATIVTPRSAIEARVLVTERMKTRRINGKDFHQIGIPFHFANYGDGAEVKGDSANDLIGVTLEPNASIQQAKVTACDVIAGRRPRGKDLREFVEAYRERAGVTVETGMDRILKPGVEETDFEPTAVEDPTEELLGQPGHYDVDSIIGAEKAAESAPPEKPEGLG</sequence>
<evidence type="ECO:0000256" key="3">
    <source>
        <dbReference type="ARBA" id="ARBA00010312"/>
    </source>
</evidence>
<evidence type="ECO:0000313" key="9">
    <source>
        <dbReference type="EMBL" id="MDR7328983.1"/>
    </source>
</evidence>
<comment type="cofactor">
    <cofactor evidence="1">
        <name>[4Fe-4S] cluster</name>
        <dbReference type="ChEBI" id="CHEBI:49883"/>
    </cofactor>
</comment>
<keyword evidence="4" id="KW-0411">Iron-sulfur</keyword>
<keyword evidence="5" id="KW-0479">Metal-binding</keyword>
<evidence type="ECO:0000256" key="5">
    <source>
        <dbReference type="ARBA" id="ARBA00022723"/>
    </source>
</evidence>
<dbReference type="Gene3D" id="3.40.50.740">
    <property type="match status" value="1"/>
</dbReference>
<dbReference type="PANTHER" id="PTHR43598:SF1">
    <property type="entry name" value="FORMATE DEHYDROGENASE-O MAJOR SUBUNIT"/>
    <property type="match status" value="1"/>
</dbReference>
<name>A0ABU1ZYM3_9CORY</name>
<dbReference type="EC" id="1.17.1.9" evidence="9"/>
<evidence type="ECO:0000256" key="6">
    <source>
        <dbReference type="ARBA" id="ARBA00023002"/>
    </source>
</evidence>
<organism evidence="9 10">
    <name type="scientific">Corynebacterium guangdongense</name>
    <dbReference type="NCBI Taxonomy" id="1783348"/>
    <lineage>
        <taxon>Bacteria</taxon>
        <taxon>Bacillati</taxon>
        <taxon>Actinomycetota</taxon>
        <taxon>Actinomycetes</taxon>
        <taxon>Mycobacteriales</taxon>
        <taxon>Corynebacteriaceae</taxon>
        <taxon>Corynebacterium</taxon>
    </lineage>
</organism>
<accession>A0ABU1ZYM3</accession>
<comment type="subcellular location">
    <subcellularLocation>
        <location evidence="2">Cell envelope</location>
    </subcellularLocation>
</comment>
<dbReference type="Gene3D" id="3.40.228.10">
    <property type="entry name" value="Dimethylsulfoxide Reductase, domain 2"/>
    <property type="match status" value="2"/>
</dbReference>
<comment type="similarity">
    <text evidence="3">Belongs to the prokaryotic molybdopterin-containing oxidoreductase family.</text>
</comment>
<protein>
    <submittedName>
        <fullName evidence="9">Formate dehydrogenase major subunit</fullName>
        <ecNumber evidence="9">1.17.1.9</ecNumber>
    </submittedName>
</protein>
<dbReference type="Proteomes" id="UP001180840">
    <property type="component" value="Unassembled WGS sequence"/>
</dbReference>
<dbReference type="InterPro" id="IPR009010">
    <property type="entry name" value="Asp_de-COase-like_dom_sf"/>
</dbReference>
<dbReference type="InterPro" id="IPR006656">
    <property type="entry name" value="Mopterin_OxRdtase"/>
</dbReference>
<dbReference type="Pfam" id="PF01568">
    <property type="entry name" value="Molydop_binding"/>
    <property type="match status" value="1"/>
</dbReference>
<dbReference type="Pfam" id="PF00384">
    <property type="entry name" value="Molybdopterin"/>
    <property type="match status" value="1"/>
</dbReference>
<reference evidence="9" key="1">
    <citation type="submission" date="2023-07" db="EMBL/GenBank/DDBJ databases">
        <title>Sequencing the genomes of 1000 actinobacteria strains.</title>
        <authorList>
            <person name="Klenk H.-P."/>
        </authorList>
    </citation>
    <scope>NUCLEOTIDE SEQUENCE</scope>
    <source>
        <strain evidence="9">DSM 107476</strain>
    </source>
</reference>